<comment type="catalytic activity">
    <reaction evidence="1">
        <text>2 a phenolic donor + H2O2 = 2 a phenolic radical donor + 2 H2O</text>
        <dbReference type="Rhea" id="RHEA:56136"/>
        <dbReference type="ChEBI" id="CHEBI:15377"/>
        <dbReference type="ChEBI" id="CHEBI:16240"/>
        <dbReference type="ChEBI" id="CHEBI:139520"/>
        <dbReference type="ChEBI" id="CHEBI:139521"/>
        <dbReference type="EC" id="1.11.1.7"/>
    </reaction>
</comment>
<dbReference type="SUPFAM" id="SSF48113">
    <property type="entry name" value="Heme-dependent peroxidases"/>
    <property type="match status" value="2"/>
</dbReference>
<dbReference type="InterPro" id="IPR010255">
    <property type="entry name" value="Haem_peroxidase_sf"/>
</dbReference>
<dbReference type="FunFam" id="1.10.420.10:FF:000001">
    <property type="entry name" value="Peroxidase"/>
    <property type="match status" value="1"/>
</dbReference>
<feature type="binding site" evidence="19">
    <location>
        <position position="71"/>
    </location>
    <ligand>
        <name>Ca(2+)</name>
        <dbReference type="ChEBI" id="CHEBI:29108"/>
        <label>1</label>
    </ligand>
</feature>
<evidence type="ECO:0000256" key="9">
    <source>
        <dbReference type="ARBA" id="ARBA00022723"/>
    </source>
</evidence>
<evidence type="ECO:0000256" key="15">
    <source>
        <dbReference type="ARBA" id="ARBA00023180"/>
    </source>
</evidence>
<keyword evidence="13 19" id="KW-0408">Iron</keyword>
<feature type="binding site" evidence="19">
    <location>
        <position position="243"/>
    </location>
    <ligand>
        <name>Ca(2+)</name>
        <dbReference type="ChEBI" id="CHEBI:29108"/>
        <label>2</label>
    </ligand>
</feature>
<dbReference type="PANTHER" id="PTHR31388:SF144">
    <property type="entry name" value="PEROXIDASE 67-RELATED"/>
    <property type="match status" value="1"/>
</dbReference>
<dbReference type="InterPro" id="IPR033905">
    <property type="entry name" value="Secretory_peroxidase"/>
</dbReference>
<feature type="disulfide bond" evidence="21">
    <location>
        <begin position="200"/>
        <end position="225"/>
    </location>
</feature>
<dbReference type="GO" id="GO:0020037">
    <property type="term" value="F:heme binding"/>
    <property type="evidence" value="ECO:0007669"/>
    <property type="project" value="InterPro"/>
</dbReference>
<dbReference type="EMBL" id="BDDD01000079">
    <property type="protein sequence ID" value="GAV58643.1"/>
    <property type="molecule type" value="Genomic_DNA"/>
</dbReference>
<feature type="binding site" evidence="19">
    <location>
        <position position="240"/>
    </location>
    <ligand>
        <name>Ca(2+)</name>
        <dbReference type="ChEBI" id="CHEBI:29108"/>
        <label>2</label>
    </ligand>
</feature>
<keyword evidence="6" id="KW-0964">Secreted</keyword>
<keyword evidence="11 19" id="KW-0106">Calcium</keyword>
<dbReference type="AlphaFoldDB" id="A0A1Q3ASU2"/>
<dbReference type="PRINTS" id="PR00461">
    <property type="entry name" value="PLPEROXIDASE"/>
</dbReference>
<feature type="binding site" evidence="19">
    <location>
        <position position="73"/>
    </location>
    <ligand>
        <name>Ca(2+)</name>
        <dbReference type="ChEBI" id="CHEBI:29108"/>
        <label>1</label>
    </ligand>
</feature>
<evidence type="ECO:0000256" key="20">
    <source>
        <dbReference type="PIRSR" id="PIRSR600823-4"/>
    </source>
</evidence>
<dbReference type="GO" id="GO:0006979">
    <property type="term" value="P:response to oxidative stress"/>
    <property type="evidence" value="ECO:0007669"/>
    <property type="project" value="InterPro"/>
</dbReference>
<dbReference type="InParanoid" id="A0A1Q3ASU2"/>
<evidence type="ECO:0000256" key="11">
    <source>
        <dbReference type="ARBA" id="ARBA00022837"/>
    </source>
</evidence>
<dbReference type="InterPro" id="IPR019794">
    <property type="entry name" value="Peroxidases_AS"/>
</dbReference>
<comment type="function">
    <text evidence="2">Removal of H(2)O(2), oxidation of toxic reductants, biosynthesis and degradation of lignin, suberization, auxin catabolism, response to environmental stresses such as wounding, pathogen attack and oxidative stress. These functions might be dependent on each isozyme/isoform in each plant tissue.</text>
</comment>
<evidence type="ECO:0000256" key="7">
    <source>
        <dbReference type="ARBA" id="ARBA00022559"/>
    </source>
</evidence>
<keyword evidence="16" id="KW-0376">Hydrogen peroxide</keyword>
<dbReference type="EC" id="1.11.1.7" evidence="5"/>
<feature type="binding site" evidence="19">
    <location>
        <position position="75"/>
    </location>
    <ligand>
        <name>Ca(2+)</name>
        <dbReference type="ChEBI" id="CHEBI:29108"/>
        <label>1</label>
    </ligand>
</feature>
<dbReference type="Gene3D" id="1.10.520.10">
    <property type="match status" value="1"/>
</dbReference>
<evidence type="ECO:0000256" key="16">
    <source>
        <dbReference type="ARBA" id="ARBA00023324"/>
    </source>
</evidence>
<evidence type="ECO:0000256" key="22">
    <source>
        <dbReference type="SAM" id="SignalP"/>
    </source>
</evidence>
<evidence type="ECO:0000256" key="2">
    <source>
        <dbReference type="ARBA" id="ARBA00002322"/>
    </source>
</evidence>
<dbReference type="Pfam" id="PF00141">
    <property type="entry name" value="peroxidase"/>
    <property type="match status" value="2"/>
</dbReference>
<keyword evidence="15" id="KW-0325">Glycoprotein</keyword>
<keyword evidence="12" id="KW-0560">Oxidoreductase</keyword>
<feature type="disulfide bond" evidence="21">
    <location>
        <begin position="67"/>
        <end position="72"/>
    </location>
</feature>
<evidence type="ECO:0000256" key="10">
    <source>
        <dbReference type="ARBA" id="ARBA00022729"/>
    </source>
</evidence>
<keyword evidence="7 24" id="KW-0575">Peroxidase</keyword>
<evidence type="ECO:0000256" key="12">
    <source>
        <dbReference type="ARBA" id="ARBA00023002"/>
    </source>
</evidence>
<dbReference type="SMR" id="A0A1Q3ASU2"/>
<dbReference type="Gene3D" id="1.10.420.10">
    <property type="entry name" value="Peroxidase, domain 2"/>
    <property type="match status" value="2"/>
</dbReference>
<dbReference type="Proteomes" id="UP000187406">
    <property type="component" value="Unassembled WGS sequence"/>
</dbReference>
<dbReference type="InterPro" id="IPR000823">
    <property type="entry name" value="Peroxidase_pln"/>
</dbReference>
<evidence type="ECO:0000256" key="8">
    <source>
        <dbReference type="ARBA" id="ARBA00022617"/>
    </source>
</evidence>
<feature type="binding site" evidence="19">
    <location>
        <position position="66"/>
    </location>
    <ligand>
        <name>Ca(2+)</name>
        <dbReference type="ChEBI" id="CHEBI:29108"/>
        <label>1</label>
    </ligand>
</feature>
<evidence type="ECO:0000256" key="4">
    <source>
        <dbReference type="ARBA" id="ARBA00006873"/>
    </source>
</evidence>
<proteinExistence type="inferred from homology"/>
<dbReference type="GO" id="GO:0042744">
    <property type="term" value="P:hydrogen peroxide catabolic process"/>
    <property type="evidence" value="ECO:0007669"/>
    <property type="project" value="UniProtKB-KW"/>
</dbReference>
<evidence type="ECO:0000256" key="1">
    <source>
        <dbReference type="ARBA" id="ARBA00000189"/>
    </source>
</evidence>
<evidence type="ECO:0000259" key="23">
    <source>
        <dbReference type="PROSITE" id="PS50873"/>
    </source>
</evidence>
<comment type="cofactor">
    <cofactor evidence="19">
        <name>heme b</name>
        <dbReference type="ChEBI" id="CHEBI:60344"/>
    </cofactor>
    <text evidence="19">Binds 1 heme b (iron(II)-protoporphyrin IX) group per subunit.</text>
</comment>
<comment type="cofactor">
    <cofactor evidence="19">
        <name>Ca(2+)</name>
        <dbReference type="ChEBI" id="CHEBI:29108"/>
    </cofactor>
    <text evidence="19">Binds 2 calcium ions per subunit.</text>
</comment>
<evidence type="ECO:0000256" key="14">
    <source>
        <dbReference type="ARBA" id="ARBA00023157"/>
    </source>
</evidence>
<evidence type="ECO:0000313" key="25">
    <source>
        <dbReference type="Proteomes" id="UP000187406"/>
    </source>
</evidence>
<dbReference type="PANTHER" id="PTHR31388">
    <property type="entry name" value="PEROXIDASE 72-RELATED"/>
    <property type="match status" value="1"/>
</dbReference>
<keyword evidence="8" id="KW-0349">Heme</keyword>
<evidence type="ECO:0000256" key="18">
    <source>
        <dbReference type="PIRSR" id="PIRSR600823-2"/>
    </source>
</evidence>
<feature type="disulfide bond" evidence="21">
    <location>
        <begin position="34"/>
        <end position="114"/>
    </location>
</feature>
<reference evidence="25" key="1">
    <citation type="submission" date="2016-04" db="EMBL/GenBank/DDBJ databases">
        <title>Cephalotus genome sequencing.</title>
        <authorList>
            <person name="Fukushima K."/>
            <person name="Hasebe M."/>
            <person name="Fang X."/>
        </authorList>
    </citation>
    <scope>NUCLEOTIDE SEQUENCE [LARGE SCALE GENOMIC DNA]</scope>
    <source>
        <strain evidence="25">cv. St1</strain>
    </source>
</reference>
<dbReference type="GO" id="GO:0140825">
    <property type="term" value="F:lactoperoxidase activity"/>
    <property type="evidence" value="ECO:0007669"/>
    <property type="project" value="UniProtKB-EC"/>
</dbReference>
<protein>
    <recommendedName>
        <fullName evidence="5">peroxidase</fullName>
        <ecNumber evidence="5">1.11.1.7</ecNumber>
    </recommendedName>
</protein>
<dbReference type="FunFam" id="1.10.520.10:FF:000006">
    <property type="entry name" value="Peroxidase"/>
    <property type="match status" value="1"/>
</dbReference>
<comment type="similarity">
    <text evidence="4">Belongs to the peroxidase family. Ascorbate peroxidase subfamily.</text>
</comment>
<gene>
    <name evidence="24" type="ORF">CFOL_v3_02176</name>
</gene>
<dbReference type="GO" id="GO:0046872">
    <property type="term" value="F:metal ion binding"/>
    <property type="evidence" value="ECO:0007669"/>
    <property type="project" value="UniProtKB-KW"/>
</dbReference>
<feature type="binding site" evidence="19">
    <location>
        <position position="194"/>
    </location>
    <ligand>
        <name>Ca(2+)</name>
        <dbReference type="ChEBI" id="CHEBI:29108"/>
        <label>2</label>
    </ligand>
</feature>
<comment type="caution">
    <text evidence="24">The sequence shown here is derived from an EMBL/GenBank/DDBJ whole genome shotgun (WGS) entry which is preliminary data.</text>
</comment>
<evidence type="ECO:0000256" key="17">
    <source>
        <dbReference type="PIRSR" id="PIRSR600823-1"/>
    </source>
</evidence>
<feature type="active site" description="Proton acceptor" evidence="17">
    <location>
        <position position="65"/>
    </location>
</feature>
<dbReference type="FunFam" id="1.10.420.10:FF:000006">
    <property type="entry name" value="Peroxidase"/>
    <property type="match status" value="1"/>
</dbReference>
<name>A0A1Q3ASU2_CEPFO</name>
<dbReference type="InterPro" id="IPR019793">
    <property type="entry name" value="Peroxidases_heam-ligand_BS"/>
</dbReference>
<dbReference type="GO" id="GO:0005576">
    <property type="term" value="C:extracellular region"/>
    <property type="evidence" value="ECO:0007669"/>
    <property type="project" value="UniProtKB-SubCell"/>
</dbReference>
<feature type="binding site" evidence="19">
    <location>
        <position position="69"/>
    </location>
    <ligand>
        <name>Ca(2+)</name>
        <dbReference type="ChEBI" id="CHEBI:29108"/>
        <label>1</label>
    </ligand>
</feature>
<feature type="binding site" evidence="18">
    <location>
        <position position="163"/>
    </location>
    <ligand>
        <name>substrate</name>
    </ligand>
</feature>
<feature type="chain" id="PRO_5013111867" description="peroxidase" evidence="22">
    <location>
        <begin position="24"/>
        <end position="439"/>
    </location>
</feature>
<organism evidence="24 25">
    <name type="scientific">Cephalotus follicularis</name>
    <name type="common">Albany pitcher plant</name>
    <dbReference type="NCBI Taxonomy" id="3775"/>
    <lineage>
        <taxon>Eukaryota</taxon>
        <taxon>Viridiplantae</taxon>
        <taxon>Streptophyta</taxon>
        <taxon>Embryophyta</taxon>
        <taxon>Tracheophyta</taxon>
        <taxon>Spermatophyta</taxon>
        <taxon>Magnoliopsida</taxon>
        <taxon>eudicotyledons</taxon>
        <taxon>Gunneridae</taxon>
        <taxon>Pentapetalae</taxon>
        <taxon>rosids</taxon>
        <taxon>fabids</taxon>
        <taxon>Oxalidales</taxon>
        <taxon>Cephalotaceae</taxon>
        <taxon>Cephalotus</taxon>
    </lineage>
</organism>
<evidence type="ECO:0000256" key="5">
    <source>
        <dbReference type="ARBA" id="ARBA00012313"/>
    </source>
</evidence>
<keyword evidence="14 21" id="KW-1015">Disulfide bond</keyword>
<dbReference type="PROSITE" id="PS50873">
    <property type="entry name" value="PEROXIDASE_4"/>
    <property type="match status" value="1"/>
</dbReference>
<dbReference type="InterPro" id="IPR002016">
    <property type="entry name" value="Haem_peroxidase"/>
</dbReference>
<sequence length="439" mass="48032">MASFKATDVILACLALVMGSSYAQLSTDYYSKTCPNVLDIVKPVVESAISKEKRMGASLLRLQFHDCFVNGCDGSILLDDTPTSKGDKGAAPNKDSLRGFDIIDEIKEKVEEECPGVVSCADIITITARDSVENLGGPYWDVTLGRRDSLTASFADANSGVIPPPTSSLDNLITRFANVGLSTKDMVALSGAHTIGEARCVVFRSRIYNDTNINSSFAKTRKKSCPSTAGSGDDNLAPLDVQTPTSFDNKYYGNLLKEEGLLHSDQQLYNGGSTDSLVKTYSKKQDTFNSDFVVGMIKMGNIEPLTGSKGAHTIGEARCVSFRDHIYDDKDIDSSFAKLRQKNCPKKKGSGDDNLAPLDIESPTKFDNKYFKDLEEKKGLLHSDQELYNGGSTDSFVKTYKDHQDTFNSDFVDAIIKMGDIEPLTGKKGEIRKNCRKRN</sequence>
<comment type="subcellular location">
    <subcellularLocation>
        <location evidence="3">Secreted</location>
    </subcellularLocation>
</comment>
<feature type="signal peptide" evidence="22">
    <location>
        <begin position="1"/>
        <end position="23"/>
    </location>
</feature>
<feature type="site" description="Transition state stabilizer" evidence="20">
    <location>
        <position position="61"/>
    </location>
</feature>
<feature type="binding site" description="axial binding residue" evidence="19">
    <location>
        <position position="193"/>
    </location>
    <ligand>
        <name>heme b</name>
        <dbReference type="ChEBI" id="CHEBI:60344"/>
    </ligand>
    <ligandPart>
        <name>Fe</name>
        <dbReference type="ChEBI" id="CHEBI:18248"/>
    </ligandPart>
</feature>
<dbReference type="CDD" id="cd00693">
    <property type="entry name" value="secretory_peroxidase"/>
    <property type="match status" value="1"/>
</dbReference>
<evidence type="ECO:0000256" key="21">
    <source>
        <dbReference type="PIRSR" id="PIRSR600823-5"/>
    </source>
</evidence>
<accession>A0A1Q3ASU2</accession>
<keyword evidence="25" id="KW-1185">Reference proteome</keyword>
<evidence type="ECO:0000256" key="3">
    <source>
        <dbReference type="ARBA" id="ARBA00004613"/>
    </source>
</evidence>
<dbReference type="PROSITE" id="PS00435">
    <property type="entry name" value="PEROXIDASE_1"/>
    <property type="match status" value="1"/>
</dbReference>
<evidence type="ECO:0000256" key="13">
    <source>
        <dbReference type="ARBA" id="ARBA00023004"/>
    </source>
</evidence>
<keyword evidence="9 19" id="KW-0479">Metal-binding</keyword>
<evidence type="ECO:0000256" key="6">
    <source>
        <dbReference type="ARBA" id="ARBA00022525"/>
    </source>
</evidence>
<evidence type="ECO:0000256" key="19">
    <source>
        <dbReference type="PIRSR" id="PIRSR600823-3"/>
    </source>
</evidence>
<evidence type="ECO:0000313" key="24">
    <source>
        <dbReference type="EMBL" id="GAV58643.1"/>
    </source>
</evidence>
<feature type="domain" description="Plant heme peroxidase family profile" evidence="23">
    <location>
        <begin position="24"/>
        <end position="439"/>
    </location>
</feature>
<feature type="binding site" evidence="19">
    <location>
        <position position="248"/>
    </location>
    <ligand>
        <name>Ca(2+)</name>
        <dbReference type="ChEBI" id="CHEBI:29108"/>
        <label>2</label>
    </ligand>
</feature>
<keyword evidence="10 22" id="KW-0732">Signal</keyword>
<dbReference type="OrthoDB" id="2113341at2759"/>
<dbReference type="PROSITE" id="PS00436">
    <property type="entry name" value="PEROXIDASE_2"/>
    <property type="match status" value="1"/>
</dbReference>
<dbReference type="PRINTS" id="PR00458">
    <property type="entry name" value="PEROXIDASE"/>
</dbReference>